<dbReference type="InterPro" id="IPR038404">
    <property type="entry name" value="TRAP_DctP_sf"/>
</dbReference>
<dbReference type="PIRSF" id="PIRSF006470">
    <property type="entry name" value="DctB"/>
    <property type="match status" value="1"/>
</dbReference>
<dbReference type="PANTHER" id="PTHR33376:SF7">
    <property type="entry name" value="C4-DICARBOXYLATE-BINDING PROTEIN DCTB"/>
    <property type="match status" value="1"/>
</dbReference>
<keyword evidence="2" id="KW-0813">Transport</keyword>
<dbReference type="RefSeq" id="WP_110396927.1">
    <property type="nucleotide sequence ID" value="NZ_JADIJL010000002.1"/>
</dbReference>
<protein>
    <submittedName>
        <fullName evidence="4">C4-dicarboxylate-binding protein DctP</fullName>
    </submittedName>
</protein>
<dbReference type="PANTHER" id="PTHR33376">
    <property type="match status" value="1"/>
</dbReference>
<evidence type="ECO:0000313" key="4">
    <source>
        <dbReference type="EMBL" id="PXW83407.1"/>
    </source>
</evidence>
<dbReference type="Pfam" id="PF03480">
    <property type="entry name" value="DctP"/>
    <property type="match status" value="1"/>
</dbReference>
<dbReference type="Proteomes" id="UP000247978">
    <property type="component" value="Unassembled WGS sequence"/>
</dbReference>
<dbReference type="Gene3D" id="3.40.190.170">
    <property type="entry name" value="Bacterial extracellular solute-binding protein, family 7"/>
    <property type="match status" value="1"/>
</dbReference>
<dbReference type="AlphaFoldDB" id="A0A2V3VNH6"/>
<evidence type="ECO:0000256" key="1">
    <source>
        <dbReference type="ARBA" id="ARBA00009023"/>
    </source>
</evidence>
<dbReference type="EMBL" id="QJJQ01000016">
    <property type="protein sequence ID" value="PXW83407.1"/>
    <property type="molecule type" value="Genomic_DNA"/>
</dbReference>
<proteinExistence type="inferred from homology"/>
<dbReference type="GO" id="GO:0055085">
    <property type="term" value="P:transmembrane transport"/>
    <property type="evidence" value="ECO:0007669"/>
    <property type="project" value="InterPro"/>
</dbReference>
<reference evidence="4 5" key="1">
    <citation type="submission" date="2018-05" db="EMBL/GenBank/DDBJ databases">
        <title>Genomic Encyclopedia of Type Strains, Phase IV (KMG-IV): sequencing the most valuable type-strain genomes for metagenomic binning, comparative biology and taxonomic classification.</title>
        <authorList>
            <person name="Goeker M."/>
        </authorList>
    </citation>
    <scope>NUCLEOTIDE SEQUENCE [LARGE SCALE GENOMIC DNA]</scope>
    <source>
        <strain evidence="4 5">DSM 28556</strain>
    </source>
</reference>
<dbReference type="PROSITE" id="PS51257">
    <property type="entry name" value="PROKAR_LIPOPROTEIN"/>
    <property type="match status" value="1"/>
</dbReference>
<gene>
    <name evidence="4" type="ORF">DFR56_11686</name>
</gene>
<evidence type="ECO:0000256" key="2">
    <source>
        <dbReference type="ARBA" id="ARBA00022448"/>
    </source>
</evidence>
<comment type="similarity">
    <text evidence="1">Belongs to the bacterial solute-binding protein 7 family.</text>
</comment>
<dbReference type="SUPFAM" id="SSF53850">
    <property type="entry name" value="Periplasmic binding protein-like II"/>
    <property type="match status" value="1"/>
</dbReference>
<evidence type="ECO:0000256" key="3">
    <source>
        <dbReference type="ARBA" id="ARBA00022729"/>
    </source>
</evidence>
<dbReference type="NCBIfam" id="TIGR00787">
    <property type="entry name" value="dctP"/>
    <property type="match status" value="1"/>
</dbReference>
<name>A0A2V3VNH6_9BACI</name>
<keyword evidence="5" id="KW-1185">Reference proteome</keyword>
<sequence>MKKILFIFTTISMLLIACSSNGNKTGEQDRKGNDAITIKLVHEASEDHPQGIGADLFKELVEERLGESVEVEVYPNSSLFDIDEGLEALQAGNIQMLSGPTAALVGMDPAYQLYNMPFLFESTEQLRNFDKSEEGLLLRSKIEKNNLKILSTWFGNFKQITNSKRPVNSPKDLEGLKMRVMAGGLLEEQYTMLGASAVVLPYSELYMALQQGTIDGQENSFTEIATANLFEVQDYLTVTNHAPGSYPFITNKEFWDGLPEDIKVELETIIDEVEEEIASVVSDIEARDLQTLEDSGIEITTLSTEELEAFKEAMNPLYDQYRESIGADIFDAALNFGK</sequence>
<dbReference type="InterPro" id="IPR004682">
    <property type="entry name" value="TRAP_DctP"/>
</dbReference>
<comment type="caution">
    <text evidence="4">The sequence shown here is derived from an EMBL/GenBank/DDBJ whole genome shotgun (WGS) entry which is preliminary data.</text>
</comment>
<dbReference type="GO" id="GO:0030288">
    <property type="term" value="C:outer membrane-bounded periplasmic space"/>
    <property type="evidence" value="ECO:0007669"/>
    <property type="project" value="InterPro"/>
</dbReference>
<dbReference type="OrthoDB" id="9776801at2"/>
<keyword evidence="3" id="KW-0732">Signal</keyword>
<dbReference type="InterPro" id="IPR018389">
    <property type="entry name" value="DctP_fam"/>
</dbReference>
<accession>A0A2V3VNH6</accession>
<organism evidence="4 5">
    <name type="scientific">Pseudogracilibacillus auburnensis</name>
    <dbReference type="NCBI Taxonomy" id="1494959"/>
    <lineage>
        <taxon>Bacteria</taxon>
        <taxon>Bacillati</taxon>
        <taxon>Bacillota</taxon>
        <taxon>Bacilli</taxon>
        <taxon>Bacillales</taxon>
        <taxon>Bacillaceae</taxon>
        <taxon>Pseudogracilibacillus</taxon>
    </lineage>
</organism>
<dbReference type="NCBIfam" id="NF037995">
    <property type="entry name" value="TRAP_S1"/>
    <property type="match status" value="1"/>
</dbReference>
<evidence type="ECO:0000313" key="5">
    <source>
        <dbReference type="Proteomes" id="UP000247978"/>
    </source>
</evidence>